<comment type="caution">
    <text evidence="2">The sequence shown here is derived from an EMBL/GenBank/DDBJ whole genome shotgun (WGS) entry which is preliminary data.</text>
</comment>
<feature type="transmembrane region" description="Helical" evidence="1">
    <location>
        <begin position="321"/>
        <end position="340"/>
    </location>
</feature>
<evidence type="ECO:0000313" key="2">
    <source>
        <dbReference type="EMBL" id="EIM99233.1"/>
    </source>
</evidence>
<dbReference type="InterPro" id="IPR050879">
    <property type="entry name" value="Acyltransferase_3"/>
</dbReference>
<feature type="transmembrane region" description="Helical" evidence="1">
    <location>
        <begin position="244"/>
        <end position="261"/>
    </location>
</feature>
<feature type="transmembrane region" description="Helical" evidence="1">
    <location>
        <begin position="268"/>
        <end position="285"/>
    </location>
</feature>
<feature type="transmembrane region" description="Helical" evidence="1">
    <location>
        <begin position="291"/>
        <end position="309"/>
    </location>
</feature>
<feature type="transmembrane region" description="Helical" evidence="1">
    <location>
        <begin position="74"/>
        <end position="96"/>
    </location>
</feature>
<gene>
    <name evidence="2" type="ORF">WQE_20014</name>
</gene>
<name>A0ABN0FKH6_9BURK</name>
<dbReference type="PANTHER" id="PTHR23028">
    <property type="entry name" value="ACETYLTRANSFERASE"/>
    <property type="match status" value="1"/>
</dbReference>
<feature type="transmembrane region" description="Helical" evidence="1">
    <location>
        <begin position="117"/>
        <end position="141"/>
    </location>
</feature>
<feature type="transmembrane region" description="Helical" evidence="1">
    <location>
        <begin position="45"/>
        <end position="62"/>
    </location>
</feature>
<accession>A0ABN0FKH6</accession>
<dbReference type="Proteomes" id="UP000004980">
    <property type="component" value="Unassembled WGS sequence"/>
</dbReference>
<evidence type="ECO:0000313" key="3">
    <source>
        <dbReference type="Proteomes" id="UP000004980"/>
    </source>
</evidence>
<protein>
    <submittedName>
        <fullName evidence="2">O-antigen acetylase</fullName>
    </submittedName>
</protein>
<dbReference type="EMBL" id="AKAU01000104">
    <property type="protein sequence ID" value="EIM99233.1"/>
    <property type="molecule type" value="Genomic_DNA"/>
</dbReference>
<feature type="transmembrane region" description="Helical" evidence="1">
    <location>
        <begin position="190"/>
        <end position="207"/>
    </location>
</feature>
<keyword evidence="1" id="KW-0472">Membrane</keyword>
<keyword evidence="1" id="KW-1133">Transmembrane helix</keyword>
<proteinExistence type="predicted"/>
<feature type="transmembrane region" description="Helical" evidence="1">
    <location>
        <begin position="214"/>
        <end position="232"/>
    </location>
</feature>
<organism evidence="2 3">
    <name type="scientific">Paraburkholderia hospita</name>
    <dbReference type="NCBI Taxonomy" id="169430"/>
    <lineage>
        <taxon>Bacteria</taxon>
        <taxon>Pseudomonadati</taxon>
        <taxon>Pseudomonadota</taxon>
        <taxon>Betaproteobacteria</taxon>
        <taxon>Burkholderiales</taxon>
        <taxon>Burkholderiaceae</taxon>
        <taxon>Paraburkholderia</taxon>
    </lineage>
</organism>
<sequence length="410" mass="45824">MRFPFPSVAVHARVPARQHQVALAMTPHPQTLSGALARDANNFDLVRLIAACAVVYCNAYVIQQTDAGDGIAAALGFGGAGYLGVYAFFLMSGLLVSASFERQRSVPRFVTLRLARLLPAVAGTSLVAIFIVGPIFTTLALHDYFTSGATWRNLDYFSTLVMKRGWTLPGVFEHNRFVRDICAPLWTLPLQVYCYVLVLFMGMFGLLSTRWRSVIAVLIAVAVFSVRVRLPDLQIGWGDFPDKAGGYAFFPEPFFFLGMLLYGWRERINLSGLTACGLILVFLVFRDTAGAQALFYIAFVYGLLWMSVTPMLRGWVPRHDYSYAIYLYGFMVQQCVAALAPRMPPMLSIVVSAPFIFALAAFSSRWIERPVMSWCRGRIARIEARQQERRNAREAAPMRAADLAVRWPPL</sequence>
<evidence type="ECO:0000256" key="1">
    <source>
        <dbReference type="SAM" id="Phobius"/>
    </source>
</evidence>
<keyword evidence="1" id="KW-0812">Transmembrane</keyword>
<reference evidence="2 3" key="1">
    <citation type="journal article" date="2012" name="J. Bacteriol.">
        <title>Draft Genome Sequence of the Soil Bacterium Burkholderia terrae Strain BS001, Which Interacts with Fungal Surface Structures.</title>
        <authorList>
            <person name="Nazir R."/>
            <person name="Hansen M.A."/>
            <person name="Sorensen S."/>
            <person name="van Elsas J.D."/>
        </authorList>
    </citation>
    <scope>NUCLEOTIDE SEQUENCE [LARGE SCALE GENOMIC DNA]</scope>
    <source>
        <strain evidence="2 3">BS001</strain>
    </source>
</reference>
<feature type="transmembrane region" description="Helical" evidence="1">
    <location>
        <begin position="346"/>
        <end position="367"/>
    </location>
</feature>
<keyword evidence="3" id="KW-1185">Reference proteome</keyword>